<protein>
    <submittedName>
        <fullName evidence="3">Metallophosphoesterase</fullName>
    </submittedName>
</protein>
<dbReference type="eggNOG" id="COG4632">
    <property type="taxonomic scope" value="Bacteria"/>
</dbReference>
<dbReference type="eggNOG" id="COG1409">
    <property type="taxonomic scope" value="Bacteria"/>
</dbReference>
<dbReference type="InterPro" id="IPR008964">
    <property type="entry name" value="Invasin/intimin_cell_adhesion"/>
</dbReference>
<dbReference type="InterPro" id="IPR029052">
    <property type="entry name" value="Metallo-depent_PP-like"/>
</dbReference>
<evidence type="ECO:0000259" key="1">
    <source>
        <dbReference type="Pfam" id="PF00149"/>
    </source>
</evidence>
<dbReference type="HOGENOM" id="CLU_004974_0_0_11"/>
<dbReference type="Proteomes" id="UP000007962">
    <property type="component" value="Chromosome"/>
</dbReference>
<sequence>MRPTPPVSSLGARARVGLAAVVAAGLLVPLAGPAVAAGEPPGAFTTPVAAELPLDDDGAAIVTEVEARVIAPGLELTSFARIGEDGWLSGEVLVAHLGTDALEVGYVAPDDVAGNATVTEMAEASGAVAAVNGDFFDINNSGAPLGVAVDEETGLLKSAAPGRERAVAFDSAGVGRLAELFLEGSATFADHEIAIAGLNTTEVPEGGVAVFDSAWGDHTRTRVLADGEQGVEVTVDGEGTVLAVGAVGEGRLPDGVRALVARPGAAADALATLVADDHVDVAYGLREDAGDVAVALGGAPEDWLLEDGEITSATGGYVDVRHPRTAVGFDETGTTAYFVVVDGRQSHSIGMTLPELGRFLAQLGADDAINLDGGGSSEMVARLPGDSSTTILNSPSDGVERRDGNGLGLFVAEGSGQVAAFDVRALAAEQAGEDALRVFPALHRTLVARGYDEVMSPVEEAPDTWSSSDEAAATVADGVVTGVAPGTPTITAAAGTASGELALEVLGPLVRTSTATPVVTLPDAAATASLVLTGHDAQGFSAPVEARDVVVTGGQGVAALEPAEDGSFTVRALQPSGAASFELTVGGTTTAVAVSVSLEEAVVADFTDAAQWTSANDRAPGGSVTPAPGYEGAAGLRLTYDFSQSTATRGQYAVVPDGGREIAGQPRRLTMWVNGDESGAWLRLQVQQGDGVTTQLDGPTVSWEGWQGVTFEVPTGVQYPLRLQRIRVLETRAAEQYTGELTVSDLVAHVPPSIEVPAAPRVEDPVIVADGATDDAPLRVAVMSDAQFVARDPESGQVEGARRTLSEIVAADPDVLVINGDLVDEASPADFDLARTILTEELEGADFPWYYLPGNHEIMGGSIQNFVDEFGERTHHVDVEGTRLILLDSSTGRLGSDFEQLRMLRSELDDAARDDAVSGVLVMFHHPLDDPLPTDASQLADRLEADTLRGWFEDFRATSGKSIANVSAHVGAFHASTGDGVEYVVNGNSGKSPASTPENGGFTGWSMLGVDPAEGVWVDEAVPDGEEWLAVEVNARADVVDVSGPAELAVGTSGQVSATLTQDDDRVVPVAWPVSAAWGGDERVHVGAPDDAPAGAVVALDPATHVLTAVAPGRAQVTVTVNGVAGTLDVLVPAGRPGEARLSDDNGWDTGLLDGDYHVNVDLWWGENATSMRLYEDGELIHTEPLAYSGEEAQRVSVPVTGRVNGQYTYTCELVNAAGVTPCAGPHTVLVRDANPGPVVLSHDNYDGDGGYTVVANKWWGTQATGYVLYEDGVEIDRQELTPGVGGAAQSASTLVTDREPGTYRYVAVLTNAAGETRSAEIAVRVR</sequence>
<dbReference type="InterPro" id="IPR004843">
    <property type="entry name" value="Calcineurin-like_PHP"/>
</dbReference>
<dbReference type="Gene3D" id="3.60.21.10">
    <property type="match status" value="1"/>
</dbReference>
<dbReference type="eggNOG" id="COG5492">
    <property type="taxonomic scope" value="Bacteria"/>
</dbReference>
<dbReference type="SUPFAM" id="SSF49785">
    <property type="entry name" value="Galactose-binding domain-like"/>
    <property type="match status" value="1"/>
</dbReference>
<feature type="domain" description="Calcineurin-like phosphoesterase" evidence="1">
    <location>
        <begin position="778"/>
        <end position="954"/>
    </location>
</feature>
<dbReference type="InterPro" id="IPR014756">
    <property type="entry name" value="Ig_E-set"/>
</dbReference>
<dbReference type="SUPFAM" id="SSF49373">
    <property type="entry name" value="Invasin/intimin cell-adhesion fragments"/>
    <property type="match status" value="1"/>
</dbReference>
<dbReference type="PANTHER" id="PTHR40446:SF2">
    <property type="entry name" value="N-ACETYLGLUCOSAMINE-1-PHOSPHODIESTER ALPHA-N-ACETYLGLUCOSAMINIDASE"/>
    <property type="match status" value="1"/>
</dbReference>
<dbReference type="GO" id="GO:0005975">
    <property type="term" value="P:carbohydrate metabolic process"/>
    <property type="evidence" value="ECO:0007669"/>
    <property type="project" value="UniProtKB-ARBA"/>
</dbReference>
<dbReference type="SUPFAM" id="SSF81296">
    <property type="entry name" value="E set domains"/>
    <property type="match status" value="2"/>
</dbReference>
<dbReference type="GO" id="GO:0016787">
    <property type="term" value="F:hydrolase activity"/>
    <property type="evidence" value="ECO:0007669"/>
    <property type="project" value="InterPro"/>
</dbReference>
<dbReference type="SUPFAM" id="SSF56300">
    <property type="entry name" value="Metallo-dependent phosphatases"/>
    <property type="match status" value="1"/>
</dbReference>
<dbReference type="PANTHER" id="PTHR40446">
    <property type="entry name" value="N-ACETYLGLUCOSAMINE-1-PHOSPHODIESTER ALPHA-N-ACETYLGLUCOSAMINIDASE"/>
    <property type="match status" value="1"/>
</dbReference>
<dbReference type="KEGG" id="bcv:Bcav_1065"/>
<reference evidence="3 4" key="1">
    <citation type="journal article" date="2009" name="Stand. Genomic Sci.">
        <title>Complete genome sequence of Beutenbergia cavernae type strain (HKI 0122).</title>
        <authorList>
            <person name="Land M."/>
            <person name="Pukall R."/>
            <person name="Abt B."/>
            <person name="Goker M."/>
            <person name="Rohde M."/>
            <person name="Glavina Del Rio T."/>
            <person name="Tice H."/>
            <person name="Copeland A."/>
            <person name="Cheng J.F."/>
            <person name="Lucas S."/>
            <person name="Chen F."/>
            <person name="Nolan M."/>
            <person name="Bruce D."/>
            <person name="Goodwin L."/>
            <person name="Pitluck S."/>
            <person name="Ivanova N."/>
            <person name="Mavromatis K."/>
            <person name="Ovchinnikova G."/>
            <person name="Pati A."/>
            <person name="Chen A."/>
            <person name="Palaniappan K."/>
            <person name="Hauser L."/>
            <person name="Chang Y.J."/>
            <person name="Jefferies C.C."/>
            <person name="Saunders E."/>
            <person name="Brettin T."/>
            <person name="Detter J.C."/>
            <person name="Han C."/>
            <person name="Chain P."/>
            <person name="Bristow J."/>
            <person name="Eisen J.A."/>
            <person name="Markowitz V."/>
            <person name="Hugenholtz P."/>
            <person name="Kyrpides N.C."/>
            <person name="Klenk H.P."/>
            <person name="Lapidus A."/>
        </authorList>
    </citation>
    <scope>NUCLEOTIDE SEQUENCE [LARGE SCALE GENOMIC DNA]</scope>
    <source>
        <strain evidence="4">ATCC BAA-8 / DSM 12333 / NBRC 16432</strain>
    </source>
</reference>
<gene>
    <name evidence="3" type="ordered locus">Bcav_1065</name>
</gene>
<accession>C5C0E0</accession>
<dbReference type="InterPro" id="IPR018711">
    <property type="entry name" value="NAGPA"/>
</dbReference>
<evidence type="ECO:0000313" key="3">
    <source>
        <dbReference type="EMBL" id="ACQ79326.1"/>
    </source>
</evidence>
<dbReference type="EMBL" id="CP001618">
    <property type="protein sequence ID" value="ACQ79326.1"/>
    <property type="molecule type" value="Genomic_DNA"/>
</dbReference>
<keyword evidence="4" id="KW-1185">Reference proteome</keyword>
<dbReference type="OrthoDB" id="9809781at2"/>
<name>C5C0E0_BEUC1</name>
<dbReference type="STRING" id="471853.Bcav_1065"/>
<dbReference type="Gene3D" id="2.60.40.10">
    <property type="entry name" value="Immunoglobulins"/>
    <property type="match status" value="2"/>
</dbReference>
<organism evidence="3 4">
    <name type="scientific">Beutenbergia cavernae (strain ATCC BAA-8 / DSM 12333 / CCUG 43141 / JCM 11478 / NBRC 16432 / NCIMB 13614 / HKI 0122)</name>
    <dbReference type="NCBI Taxonomy" id="471853"/>
    <lineage>
        <taxon>Bacteria</taxon>
        <taxon>Bacillati</taxon>
        <taxon>Actinomycetota</taxon>
        <taxon>Actinomycetes</taxon>
        <taxon>Micrococcales</taxon>
        <taxon>Beutenbergiaceae</taxon>
        <taxon>Beutenbergia</taxon>
    </lineage>
</organism>
<dbReference type="Gene3D" id="2.60.40.1080">
    <property type="match status" value="1"/>
</dbReference>
<dbReference type="RefSeq" id="WP_015881566.1">
    <property type="nucleotide sequence ID" value="NC_012669.1"/>
</dbReference>
<evidence type="ECO:0000313" key="4">
    <source>
        <dbReference type="Proteomes" id="UP000007962"/>
    </source>
</evidence>
<dbReference type="InterPro" id="IPR013783">
    <property type="entry name" value="Ig-like_fold"/>
</dbReference>
<dbReference type="Pfam" id="PF09992">
    <property type="entry name" value="NAGPA"/>
    <property type="match status" value="1"/>
</dbReference>
<dbReference type="Pfam" id="PF00149">
    <property type="entry name" value="Metallophos"/>
    <property type="match status" value="1"/>
</dbReference>
<proteinExistence type="predicted"/>
<evidence type="ECO:0000259" key="2">
    <source>
        <dbReference type="Pfam" id="PF09992"/>
    </source>
</evidence>
<dbReference type="InterPro" id="IPR008979">
    <property type="entry name" value="Galactose-bd-like_sf"/>
</dbReference>
<feature type="domain" description="Phosphodiester glycosidase" evidence="2">
    <location>
        <begin position="231"/>
        <end position="410"/>
    </location>
</feature>